<feature type="domain" description="F-box" evidence="2">
    <location>
        <begin position="23"/>
        <end position="72"/>
    </location>
</feature>
<dbReference type="PANTHER" id="PTHR35546">
    <property type="entry name" value="F-BOX PROTEIN INTERACTION DOMAIN PROTEIN-RELATED"/>
    <property type="match status" value="1"/>
</dbReference>
<dbReference type="STRING" id="4536.A0A0E0HA70"/>
<feature type="compositionally biased region" description="Low complexity" evidence="1">
    <location>
        <begin position="1"/>
        <end position="11"/>
    </location>
</feature>
<dbReference type="HOGENOM" id="CLU_022847_1_1_1"/>
<dbReference type="OMA" id="DYDSERW"/>
<dbReference type="InterPro" id="IPR036047">
    <property type="entry name" value="F-box-like_dom_sf"/>
</dbReference>
<dbReference type="InterPro" id="IPR017451">
    <property type="entry name" value="F-box-assoc_interact_dom"/>
</dbReference>
<accession>A0A0E0HA70</accession>
<dbReference type="SUPFAM" id="SSF81383">
    <property type="entry name" value="F-box domain"/>
    <property type="match status" value="1"/>
</dbReference>
<dbReference type="NCBIfam" id="TIGR01640">
    <property type="entry name" value="F_box_assoc_1"/>
    <property type="match status" value="1"/>
</dbReference>
<sequence>MAGTSNNSSSSKRPRRTAPPRRDNPAERLTEDLLVEILSRVPYMSLARCSRVCRRWRRVISHPDHRRLLPRYHLRSAIAGLFCVEPYWRPLADPRRFYTVPAPEPPPLIDPSFSFLPKCERILLLDSCNGLILCFCSKLNNPDVFNYVVCNPATKKSFVLPDFSWCHSRIARLGFDPAVSSHFHVFEFAEEYLDIDGYDHYLRLNIYSSKTGEWSGEMDSGWSTEVGTLNRPKTVFFNGMLHLLAVEPLSITDSKLVAVDVEGKTWRTIRLPHDEEGHPLYGAHHSFTPYKEELIDLSQGLLHFVSTASNDATKLLVWVLDDYDSERWSLQHIVSSMHLLGRAISPYLGYGYVVVSVQERKMFFVIFGQDRMLMSYEMDKREVCFIHKFGCGYEQRYLPYLPLFMKSLADGP</sequence>
<dbReference type="PROSITE" id="PS50181">
    <property type="entry name" value="FBOX"/>
    <property type="match status" value="1"/>
</dbReference>
<dbReference type="InterPro" id="IPR055290">
    <property type="entry name" value="At3g26010-like"/>
</dbReference>
<proteinExistence type="predicted"/>
<dbReference type="InterPro" id="IPR001810">
    <property type="entry name" value="F-box_dom"/>
</dbReference>
<reference evidence="3" key="1">
    <citation type="submission" date="2015-04" db="UniProtKB">
        <authorList>
            <consortium name="EnsemblPlants"/>
        </authorList>
    </citation>
    <scope>IDENTIFICATION</scope>
    <source>
        <strain evidence="3">SL10</strain>
    </source>
</reference>
<dbReference type="Gene3D" id="1.20.1280.50">
    <property type="match status" value="1"/>
</dbReference>
<evidence type="ECO:0000256" key="1">
    <source>
        <dbReference type="SAM" id="MobiDB-lite"/>
    </source>
</evidence>
<evidence type="ECO:0000313" key="4">
    <source>
        <dbReference type="Proteomes" id="UP000006591"/>
    </source>
</evidence>
<dbReference type="PANTHER" id="PTHR35546:SF105">
    <property type="entry name" value="OS05G0139200 PROTEIN"/>
    <property type="match status" value="1"/>
</dbReference>
<dbReference type="AlphaFoldDB" id="A0A0E0HA70"/>
<dbReference type="eggNOG" id="ENOG502QWH8">
    <property type="taxonomic scope" value="Eukaryota"/>
</dbReference>
<feature type="region of interest" description="Disordered" evidence="1">
    <location>
        <begin position="1"/>
        <end position="25"/>
    </location>
</feature>
<keyword evidence="4" id="KW-1185">Reference proteome</keyword>
<name>A0A0E0HA70_ORYNI</name>
<dbReference type="EnsemblPlants" id="ONIVA05G05290.1">
    <property type="protein sequence ID" value="ONIVA05G05290.1"/>
    <property type="gene ID" value="ONIVA05G05290"/>
</dbReference>
<dbReference type="Pfam" id="PF00646">
    <property type="entry name" value="F-box"/>
    <property type="match status" value="1"/>
</dbReference>
<reference evidence="3" key="2">
    <citation type="submission" date="2018-04" db="EMBL/GenBank/DDBJ databases">
        <title>OnivRS2 (Oryza nivara Reference Sequence Version 2).</title>
        <authorList>
            <person name="Zhang J."/>
            <person name="Kudrna D."/>
            <person name="Lee S."/>
            <person name="Talag J."/>
            <person name="Rajasekar S."/>
            <person name="Welchert J."/>
            <person name="Hsing Y.-I."/>
            <person name="Wing R.A."/>
        </authorList>
    </citation>
    <scope>NUCLEOTIDE SEQUENCE [LARGE SCALE GENOMIC DNA]</scope>
    <source>
        <strain evidence="3">SL10</strain>
    </source>
</reference>
<evidence type="ECO:0000313" key="3">
    <source>
        <dbReference type="EnsemblPlants" id="ONIVA05G05290.1"/>
    </source>
</evidence>
<dbReference type="Gramene" id="ONIVA05G05290.1">
    <property type="protein sequence ID" value="ONIVA05G05290.1"/>
    <property type="gene ID" value="ONIVA05G05290"/>
</dbReference>
<dbReference type="Pfam" id="PF24750">
    <property type="entry name" value="b-prop_At3g26010-like"/>
    <property type="match status" value="1"/>
</dbReference>
<dbReference type="SMART" id="SM00256">
    <property type="entry name" value="FBOX"/>
    <property type="match status" value="1"/>
</dbReference>
<dbReference type="InterPro" id="IPR056592">
    <property type="entry name" value="Beta-prop_At3g26010-like"/>
</dbReference>
<organism evidence="3">
    <name type="scientific">Oryza nivara</name>
    <name type="common">Indian wild rice</name>
    <name type="synonym">Oryza sativa f. spontanea</name>
    <dbReference type="NCBI Taxonomy" id="4536"/>
    <lineage>
        <taxon>Eukaryota</taxon>
        <taxon>Viridiplantae</taxon>
        <taxon>Streptophyta</taxon>
        <taxon>Embryophyta</taxon>
        <taxon>Tracheophyta</taxon>
        <taxon>Spermatophyta</taxon>
        <taxon>Magnoliopsida</taxon>
        <taxon>Liliopsida</taxon>
        <taxon>Poales</taxon>
        <taxon>Poaceae</taxon>
        <taxon>BOP clade</taxon>
        <taxon>Oryzoideae</taxon>
        <taxon>Oryzeae</taxon>
        <taxon>Oryzinae</taxon>
        <taxon>Oryza</taxon>
    </lineage>
</organism>
<evidence type="ECO:0000259" key="2">
    <source>
        <dbReference type="PROSITE" id="PS50181"/>
    </source>
</evidence>
<protein>
    <recommendedName>
        <fullName evidence="2">F-box domain-containing protein</fullName>
    </recommendedName>
</protein>
<dbReference type="Proteomes" id="UP000006591">
    <property type="component" value="Chromosome 5"/>
</dbReference>